<dbReference type="InterPro" id="IPR000522">
    <property type="entry name" value="ABC_transptr_permease_BtuC"/>
</dbReference>
<keyword evidence="6 8" id="KW-1133">Transmembrane helix</keyword>
<dbReference type="Proteomes" id="UP000054703">
    <property type="component" value="Unassembled WGS sequence"/>
</dbReference>
<feature type="transmembrane region" description="Helical" evidence="8">
    <location>
        <begin position="229"/>
        <end position="254"/>
    </location>
</feature>
<protein>
    <submittedName>
        <fullName evidence="9">FecCD transport family protein</fullName>
    </submittedName>
</protein>
<dbReference type="RefSeq" id="WP_058514914.1">
    <property type="nucleotide sequence ID" value="NZ_CAAAIH010000028.1"/>
</dbReference>
<keyword evidence="3" id="KW-0813">Transport</keyword>
<keyword evidence="10" id="KW-1185">Reference proteome</keyword>
<keyword evidence="5 8" id="KW-0812">Transmembrane</keyword>
<evidence type="ECO:0000256" key="5">
    <source>
        <dbReference type="ARBA" id="ARBA00022692"/>
    </source>
</evidence>
<comment type="subcellular location">
    <subcellularLocation>
        <location evidence="1">Cell membrane</location>
        <topology evidence="1">Multi-pass membrane protein</topology>
    </subcellularLocation>
</comment>
<dbReference type="PANTHER" id="PTHR30472:SF37">
    <property type="entry name" value="FE(3+) DICITRATE TRANSPORT SYSTEM PERMEASE PROTEIN FECD-RELATED"/>
    <property type="match status" value="1"/>
</dbReference>
<feature type="transmembrane region" description="Helical" evidence="8">
    <location>
        <begin position="59"/>
        <end position="80"/>
    </location>
</feature>
<feature type="transmembrane region" description="Helical" evidence="8">
    <location>
        <begin position="6"/>
        <end position="31"/>
    </location>
</feature>
<dbReference type="OrthoDB" id="9055647at2"/>
<dbReference type="InterPro" id="IPR037294">
    <property type="entry name" value="ABC_BtuC-like"/>
</dbReference>
<reference evidence="9 10" key="1">
    <citation type="submission" date="2015-11" db="EMBL/GenBank/DDBJ databases">
        <title>Genomic analysis of 38 Legionella species identifies large and diverse effector repertoires.</title>
        <authorList>
            <person name="Burstein D."/>
            <person name="Amaro F."/>
            <person name="Zusman T."/>
            <person name="Lifshitz Z."/>
            <person name="Cohen O."/>
            <person name="Gilbert J.A."/>
            <person name="Pupko T."/>
            <person name="Shuman H.A."/>
            <person name="Segal G."/>
        </authorList>
    </citation>
    <scope>NUCLEOTIDE SEQUENCE [LARGE SCALE GENOMIC DNA]</scope>
    <source>
        <strain evidence="9 10">SC-63-C7</strain>
    </source>
</reference>
<keyword evidence="4" id="KW-1003">Cell membrane</keyword>
<feature type="transmembrane region" description="Helical" evidence="8">
    <location>
        <begin position="144"/>
        <end position="165"/>
    </location>
</feature>
<dbReference type="STRING" id="45074.Lsan_2954"/>
<feature type="transmembrane region" description="Helical" evidence="8">
    <location>
        <begin position="274"/>
        <end position="296"/>
    </location>
</feature>
<evidence type="ECO:0000256" key="4">
    <source>
        <dbReference type="ARBA" id="ARBA00022475"/>
    </source>
</evidence>
<accession>A0A0W0YIM5</accession>
<dbReference type="SUPFAM" id="SSF81345">
    <property type="entry name" value="ABC transporter involved in vitamin B12 uptake, BtuC"/>
    <property type="match status" value="1"/>
</dbReference>
<evidence type="ECO:0000256" key="7">
    <source>
        <dbReference type="ARBA" id="ARBA00023136"/>
    </source>
</evidence>
<dbReference type="AlphaFoldDB" id="A0A0W0YIM5"/>
<comment type="similarity">
    <text evidence="2">Belongs to the binding-protein-dependent transport system permease family. FecCD subfamily.</text>
</comment>
<keyword evidence="7 8" id="KW-0472">Membrane</keyword>
<dbReference type="Gene3D" id="1.10.3470.10">
    <property type="entry name" value="ABC transporter involved in vitamin B12 uptake, BtuC"/>
    <property type="match status" value="1"/>
</dbReference>
<proteinExistence type="inferred from homology"/>
<evidence type="ECO:0000256" key="2">
    <source>
        <dbReference type="ARBA" id="ARBA00007935"/>
    </source>
</evidence>
<dbReference type="GO" id="GO:0033214">
    <property type="term" value="P:siderophore-iron import into cell"/>
    <property type="evidence" value="ECO:0007669"/>
    <property type="project" value="TreeGrafter"/>
</dbReference>
<name>A0A0W0YIM5_9GAMM</name>
<feature type="transmembrane region" description="Helical" evidence="8">
    <location>
        <begin position="86"/>
        <end position="106"/>
    </location>
</feature>
<dbReference type="GO" id="GO:0022857">
    <property type="term" value="F:transmembrane transporter activity"/>
    <property type="evidence" value="ECO:0007669"/>
    <property type="project" value="InterPro"/>
</dbReference>
<evidence type="ECO:0000313" key="10">
    <source>
        <dbReference type="Proteomes" id="UP000054703"/>
    </source>
</evidence>
<feature type="transmembrane region" description="Helical" evidence="8">
    <location>
        <begin position="113"/>
        <end position="132"/>
    </location>
</feature>
<organism evidence="9 10">
    <name type="scientific">Legionella santicrucis</name>
    <dbReference type="NCBI Taxonomy" id="45074"/>
    <lineage>
        <taxon>Bacteria</taxon>
        <taxon>Pseudomonadati</taxon>
        <taxon>Pseudomonadota</taxon>
        <taxon>Gammaproteobacteria</taxon>
        <taxon>Legionellales</taxon>
        <taxon>Legionellaceae</taxon>
        <taxon>Legionella</taxon>
    </lineage>
</organism>
<evidence type="ECO:0000256" key="1">
    <source>
        <dbReference type="ARBA" id="ARBA00004651"/>
    </source>
</evidence>
<sequence>MKLFATYFMLGMVLLALILFSLSVGTIPISISKIINFIHHKDMTVESILLESIRIPRTFCAVIVGASLALTGVILFYISGNELGCPSLLGINQGVFVGIIASVVLTQSMMMKSLFLSGVFAGAGAGLVTFLMSFKLGFSPLKLILIGQAINLFCYALCQLLLMLAPQYADSLLISLNGSLANSNWALLEIFGSVLLLTSLLAIVFMKHGYLLSLGTDVAKNIGIHVNKILFLFLGVILILSTGSVLIVGPLLFFPLLALHCSKLFISSNKPHHFALVTACVGSILLLASDLCMRVLYPDWEAPLNLFIAILGVPLLIMRARSLH</sequence>
<comment type="caution">
    <text evidence="9">The sequence shown here is derived from an EMBL/GenBank/DDBJ whole genome shotgun (WGS) entry which is preliminary data.</text>
</comment>
<dbReference type="PANTHER" id="PTHR30472">
    <property type="entry name" value="FERRIC ENTEROBACTIN TRANSPORT SYSTEM PERMEASE PROTEIN"/>
    <property type="match status" value="1"/>
</dbReference>
<dbReference type="GO" id="GO:0005886">
    <property type="term" value="C:plasma membrane"/>
    <property type="evidence" value="ECO:0007669"/>
    <property type="project" value="UniProtKB-SubCell"/>
</dbReference>
<feature type="transmembrane region" description="Helical" evidence="8">
    <location>
        <begin position="186"/>
        <end position="209"/>
    </location>
</feature>
<evidence type="ECO:0000313" key="9">
    <source>
        <dbReference type="EMBL" id="KTD56794.1"/>
    </source>
</evidence>
<evidence type="ECO:0000256" key="8">
    <source>
        <dbReference type="SAM" id="Phobius"/>
    </source>
</evidence>
<dbReference type="PATRIC" id="fig|45074.5.peg.3178"/>
<evidence type="ECO:0000256" key="6">
    <source>
        <dbReference type="ARBA" id="ARBA00022989"/>
    </source>
</evidence>
<dbReference type="Pfam" id="PF01032">
    <property type="entry name" value="FecCD"/>
    <property type="match status" value="1"/>
</dbReference>
<feature type="transmembrane region" description="Helical" evidence="8">
    <location>
        <begin position="302"/>
        <end position="320"/>
    </location>
</feature>
<evidence type="ECO:0000256" key="3">
    <source>
        <dbReference type="ARBA" id="ARBA00022448"/>
    </source>
</evidence>
<gene>
    <name evidence="9" type="ORF">Lsan_2954</name>
</gene>
<dbReference type="EMBL" id="LNYU01000081">
    <property type="protein sequence ID" value="KTD56794.1"/>
    <property type="molecule type" value="Genomic_DNA"/>
</dbReference>